<dbReference type="PANTHER" id="PTHR28133:SF1">
    <property type="entry name" value="REQUIRED FOR RESPIRATORY GROWTH PROTEIN 7, MITOCHONDRIAL"/>
    <property type="match status" value="1"/>
</dbReference>
<dbReference type="GO" id="GO:0005739">
    <property type="term" value="C:mitochondrion"/>
    <property type="evidence" value="ECO:0007669"/>
    <property type="project" value="UniProtKB-SubCell"/>
</dbReference>
<dbReference type="Proteomes" id="UP000092154">
    <property type="component" value="Unassembled WGS sequence"/>
</dbReference>
<keyword evidence="2" id="KW-0496">Mitochondrion</keyword>
<evidence type="ECO:0008006" key="5">
    <source>
        <dbReference type="Google" id="ProtNLM"/>
    </source>
</evidence>
<dbReference type="InterPro" id="IPR018828">
    <property type="entry name" value="RRG7"/>
</dbReference>
<proteinExistence type="predicted"/>
<evidence type="ECO:0000313" key="4">
    <source>
        <dbReference type="Proteomes" id="UP000092154"/>
    </source>
</evidence>
<comment type="subcellular location">
    <subcellularLocation>
        <location evidence="1">Mitochondrion</location>
    </subcellularLocation>
</comment>
<protein>
    <recommendedName>
        <fullName evidence="5">Restriction endonuclease type IV Mrr domain-containing protein</fullName>
    </recommendedName>
</protein>
<dbReference type="PANTHER" id="PTHR28133">
    <property type="entry name" value="REQUIRED FOR RESPIRATORY GROWTH PROTEIN 7, MITOCHONDRIAL"/>
    <property type="match status" value="1"/>
</dbReference>
<dbReference type="Pfam" id="PF10356">
    <property type="entry name" value="RRG7"/>
    <property type="match status" value="1"/>
</dbReference>
<sequence>MQSTLSTVARGTAFEQRSLQLLQDCFSMSLRRVGGKSDGGVDLIGWWWLPFSESRSPPSTPSTLSRRRIRVLAQCKAEKKKFSPNYVREMEGVWHMHTQAHSPSARTSELGTVALLLSESTFTTATLTRALGSSVPFLLMNLPPPTSLLPVSPDPRAEGTLGEVGSAFWNPALSGAYGLLRGEFDVRWERDPGGGGRPGLWCRDKRVQSWTPDNIQGASVDEFGDADQ</sequence>
<accession>A0A1B7N7J4</accession>
<evidence type="ECO:0000313" key="3">
    <source>
        <dbReference type="EMBL" id="OAX40819.1"/>
    </source>
</evidence>
<dbReference type="InParanoid" id="A0A1B7N7J4"/>
<organism evidence="3 4">
    <name type="scientific">Rhizopogon vinicolor AM-OR11-026</name>
    <dbReference type="NCBI Taxonomy" id="1314800"/>
    <lineage>
        <taxon>Eukaryota</taxon>
        <taxon>Fungi</taxon>
        <taxon>Dikarya</taxon>
        <taxon>Basidiomycota</taxon>
        <taxon>Agaricomycotina</taxon>
        <taxon>Agaricomycetes</taxon>
        <taxon>Agaricomycetidae</taxon>
        <taxon>Boletales</taxon>
        <taxon>Suillineae</taxon>
        <taxon>Rhizopogonaceae</taxon>
        <taxon>Rhizopogon</taxon>
    </lineage>
</organism>
<dbReference type="EMBL" id="KV448199">
    <property type="protein sequence ID" value="OAX40819.1"/>
    <property type="molecule type" value="Genomic_DNA"/>
</dbReference>
<keyword evidence="4" id="KW-1185">Reference proteome</keyword>
<dbReference type="OrthoDB" id="20734at2759"/>
<name>A0A1B7N7J4_9AGAM</name>
<reference evidence="3 4" key="1">
    <citation type="submission" date="2016-06" db="EMBL/GenBank/DDBJ databases">
        <title>Comparative genomics of the ectomycorrhizal sister species Rhizopogon vinicolor and Rhizopogon vesiculosus (Basidiomycota: Boletales) reveals a divergence of the mating type B locus.</title>
        <authorList>
            <consortium name="DOE Joint Genome Institute"/>
            <person name="Mujic A.B."/>
            <person name="Kuo A."/>
            <person name="Tritt A."/>
            <person name="Lipzen A."/>
            <person name="Chen C."/>
            <person name="Johnson J."/>
            <person name="Sharma A."/>
            <person name="Barry K."/>
            <person name="Grigoriev I.V."/>
            <person name="Spatafora J.W."/>
        </authorList>
    </citation>
    <scope>NUCLEOTIDE SEQUENCE [LARGE SCALE GENOMIC DNA]</scope>
    <source>
        <strain evidence="3 4">AM-OR11-026</strain>
    </source>
</reference>
<dbReference type="AlphaFoldDB" id="A0A1B7N7J4"/>
<evidence type="ECO:0000256" key="2">
    <source>
        <dbReference type="ARBA" id="ARBA00023128"/>
    </source>
</evidence>
<gene>
    <name evidence="3" type="ORF">K503DRAFT_573233</name>
</gene>
<evidence type="ECO:0000256" key="1">
    <source>
        <dbReference type="ARBA" id="ARBA00004173"/>
    </source>
</evidence>